<evidence type="ECO:0000256" key="1">
    <source>
        <dbReference type="SAM" id="MobiDB-lite"/>
    </source>
</evidence>
<sequence length="244" mass="25310">MSDPKRWVEAGGGAPEGARELLRVASRPRVMTPAEFARTAARVPPLAAPAAAGAGSTLPMWVKGIFLAAGIGLGGAAIYGVVQRTQGSAAPAALEHLPASRLLASARDVVSAPEPAAAAPAPVVEERPPAPAPEPSRQPPRNPRPAAPAEAAMPEDGVGREAKLLEQARAALTQSPAAALAAVNQHRTEFPRGQLVAEREFLAIQVLARLGRADEARARAEAFLARFPSSPNADRVRRLASMDP</sequence>
<dbReference type="InterPro" id="IPR011990">
    <property type="entry name" value="TPR-like_helical_dom_sf"/>
</dbReference>
<organism evidence="3 4">
    <name type="scientific">Sorangium cellulosum</name>
    <name type="common">Polyangium cellulosum</name>
    <dbReference type="NCBI Taxonomy" id="56"/>
    <lineage>
        <taxon>Bacteria</taxon>
        <taxon>Pseudomonadati</taxon>
        <taxon>Myxococcota</taxon>
        <taxon>Polyangia</taxon>
        <taxon>Polyangiales</taxon>
        <taxon>Polyangiaceae</taxon>
        <taxon>Sorangium</taxon>
    </lineage>
</organism>
<evidence type="ECO:0000313" key="3">
    <source>
        <dbReference type="EMBL" id="AUX41308.1"/>
    </source>
</evidence>
<feature type="compositionally biased region" description="Low complexity" evidence="1">
    <location>
        <begin position="114"/>
        <end position="123"/>
    </location>
</feature>
<dbReference type="Proteomes" id="UP000238348">
    <property type="component" value="Chromosome"/>
</dbReference>
<keyword evidence="2" id="KW-0812">Transmembrane</keyword>
<keyword evidence="2" id="KW-1133">Transmembrane helix</keyword>
<dbReference type="AlphaFoldDB" id="A0A2L0EPT0"/>
<accession>A0A2L0EPT0</accession>
<feature type="transmembrane region" description="Helical" evidence="2">
    <location>
        <begin position="64"/>
        <end position="82"/>
    </location>
</feature>
<keyword evidence="2" id="KW-0472">Membrane</keyword>
<evidence type="ECO:0008006" key="5">
    <source>
        <dbReference type="Google" id="ProtNLM"/>
    </source>
</evidence>
<name>A0A2L0EPT0_SORCE</name>
<reference evidence="3 4" key="1">
    <citation type="submission" date="2015-09" db="EMBL/GenBank/DDBJ databases">
        <title>Sorangium comparison.</title>
        <authorList>
            <person name="Zaburannyi N."/>
            <person name="Bunk B."/>
            <person name="Overmann J."/>
            <person name="Mueller R."/>
        </authorList>
    </citation>
    <scope>NUCLEOTIDE SEQUENCE [LARGE SCALE GENOMIC DNA]</scope>
    <source>
        <strain evidence="3 4">So ce26</strain>
    </source>
</reference>
<dbReference type="Gene3D" id="1.25.40.10">
    <property type="entry name" value="Tetratricopeptide repeat domain"/>
    <property type="match status" value="1"/>
</dbReference>
<proteinExistence type="predicted"/>
<protein>
    <recommendedName>
        <fullName evidence="5">Outer membrane lipoprotein BamD-like domain-containing protein</fullName>
    </recommendedName>
</protein>
<evidence type="ECO:0000256" key="2">
    <source>
        <dbReference type="SAM" id="Phobius"/>
    </source>
</evidence>
<feature type="compositionally biased region" description="Pro residues" evidence="1">
    <location>
        <begin position="129"/>
        <end position="146"/>
    </location>
</feature>
<feature type="region of interest" description="Disordered" evidence="1">
    <location>
        <begin position="114"/>
        <end position="154"/>
    </location>
</feature>
<evidence type="ECO:0000313" key="4">
    <source>
        <dbReference type="Proteomes" id="UP000238348"/>
    </source>
</evidence>
<gene>
    <name evidence="3" type="ORF">SOCE26_027180</name>
</gene>
<dbReference type="EMBL" id="CP012673">
    <property type="protein sequence ID" value="AUX41308.1"/>
    <property type="molecule type" value="Genomic_DNA"/>
</dbReference>
<dbReference type="RefSeq" id="WP_104979411.1">
    <property type="nucleotide sequence ID" value="NZ_CP012673.1"/>
</dbReference>